<dbReference type="EMBL" id="VXIV02000590">
    <property type="protein sequence ID" value="KAF6037297.1"/>
    <property type="molecule type" value="Genomic_DNA"/>
</dbReference>
<accession>A0A7J7KGC6</accession>
<dbReference type="InterPro" id="IPR001611">
    <property type="entry name" value="Leu-rich_rpt"/>
</dbReference>
<proteinExistence type="predicted"/>
<dbReference type="Gene3D" id="3.80.10.10">
    <property type="entry name" value="Ribonuclease Inhibitor"/>
    <property type="match status" value="1"/>
</dbReference>
<dbReference type="InterPro" id="IPR032675">
    <property type="entry name" value="LRR_dom_sf"/>
</dbReference>
<keyword evidence="2" id="KW-1185">Reference proteome</keyword>
<evidence type="ECO:0000313" key="2">
    <source>
        <dbReference type="Proteomes" id="UP000593567"/>
    </source>
</evidence>
<gene>
    <name evidence="1" type="ORF">EB796_004377</name>
</gene>
<dbReference type="AlphaFoldDB" id="A0A7J7KGC6"/>
<dbReference type="OrthoDB" id="1081807at2759"/>
<evidence type="ECO:0000313" key="1">
    <source>
        <dbReference type="EMBL" id="KAF6037297.1"/>
    </source>
</evidence>
<organism evidence="1 2">
    <name type="scientific">Bugula neritina</name>
    <name type="common">Brown bryozoan</name>
    <name type="synonym">Sertularia neritina</name>
    <dbReference type="NCBI Taxonomy" id="10212"/>
    <lineage>
        <taxon>Eukaryota</taxon>
        <taxon>Metazoa</taxon>
        <taxon>Spiralia</taxon>
        <taxon>Lophotrochozoa</taxon>
        <taxon>Bryozoa</taxon>
        <taxon>Gymnolaemata</taxon>
        <taxon>Cheilostomatida</taxon>
        <taxon>Flustrina</taxon>
        <taxon>Buguloidea</taxon>
        <taxon>Bugulidae</taxon>
        <taxon>Bugula</taxon>
    </lineage>
</organism>
<dbReference type="SUPFAM" id="SSF52058">
    <property type="entry name" value="L domain-like"/>
    <property type="match status" value="1"/>
</dbReference>
<reference evidence="1" key="1">
    <citation type="submission" date="2020-06" db="EMBL/GenBank/DDBJ databases">
        <title>Draft genome of Bugula neritina, a colonial animal packing powerful symbionts and potential medicines.</title>
        <authorList>
            <person name="Rayko M."/>
        </authorList>
    </citation>
    <scope>NUCLEOTIDE SEQUENCE [LARGE SCALE GENOMIC DNA]</scope>
    <source>
        <strain evidence="1">Kwan_BN1</strain>
    </source>
</reference>
<dbReference type="Pfam" id="PF13855">
    <property type="entry name" value="LRR_8"/>
    <property type="match status" value="1"/>
</dbReference>
<comment type="caution">
    <text evidence="1">The sequence shown here is derived from an EMBL/GenBank/DDBJ whole genome shotgun (WGS) entry which is preliminary data.</text>
</comment>
<protein>
    <submittedName>
        <fullName evidence="1">Uncharacterized protein</fullName>
    </submittedName>
</protein>
<dbReference type="Proteomes" id="UP000593567">
    <property type="component" value="Unassembled WGS sequence"/>
</dbReference>
<name>A0A7J7KGC6_BUGNE</name>
<dbReference type="PROSITE" id="PS51450">
    <property type="entry name" value="LRR"/>
    <property type="match status" value="2"/>
</dbReference>
<sequence length="92" mass="10334">MDCSDSQITQFSVPPTLNTTGIRVLKLNHNHLNSIPDLSPFTDLESLDLSYNKISFIGPLAFSPIHDSYILTSLSTIFYFLMKLSVETHSKD</sequence>